<evidence type="ECO:0000256" key="7">
    <source>
        <dbReference type="ARBA" id="ARBA00023065"/>
    </source>
</evidence>
<dbReference type="SUPFAM" id="SSF53850">
    <property type="entry name" value="Periplasmic binding protein-like II"/>
    <property type="match status" value="1"/>
</dbReference>
<name>A0A8J1Y230_OWEFU</name>
<dbReference type="SMART" id="SM00918">
    <property type="entry name" value="Lig_chan-Glu_bd"/>
    <property type="match status" value="1"/>
</dbReference>
<comment type="subcellular location">
    <subcellularLocation>
        <location evidence="14">Postsynaptic cell membrane</location>
        <topology evidence="14">Multi-pass membrane protein</topology>
    </subcellularLocation>
</comment>
<keyword evidence="3" id="KW-0812">Transmembrane</keyword>
<keyword evidence="9" id="KW-0675">Receptor</keyword>
<dbReference type="InterPro" id="IPR015683">
    <property type="entry name" value="Ionotropic_Glu_rcpt"/>
</dbReference>
<evidence type="ECO:0000256" key="12">
    <source>
        <dbReference type="ARBA" id="ARBA00023286"/>
    </source>
</evidence>
<keyword evidence="1" id="KW-0813">Transport</keyword>
<dbReference type="CDD" id="cd13714">
    <property type="entry name" value="PBP2_iGluR_Kainate"/>
    <property type="match status" value="1"/>
</dbReference>
<keyword evidence="11" id="KW-0628">Postsynaptic cell membrane</keyword>
<keyword evidence="16" id="KW-1185">Reference proteome</keyword>
<dbReference type="SMART" id="SM00079">
    <property type="entry name" value="PBPe"/>
    <property type="match status" value="1"/>
</dbReference>
<dbReference type="PANTHER" id="PTHR18966">
    <property type="entry name" value="IONOTROPIC GLUTAMATE RECEPTOR"/>
    <property type="match status" value="1"/>
</dbReference>
<keyword evidence="8" id="KW-0472">Membrane</keyword>
<keyword evidence="6" id="KW-0770">Synapse</keyword>
<evidence type="ECO:0000256" key="9">
    <source>
        <dbReference type="ARBA" id="ARBA00023170"/>
    </source>
</evidence>
<dbReference type="FunFam" id="3.40.190.10:FF:000210">
    <property type="entry name" value="Glutamate receptor ionotropic, kainate 1"/>
    <property type="match status" value="1"/>
</dbReference>
<accession>A0A8J1Y230</accession>
<comment type="caution">
    <text evidence="15">The sequence shown here is derived from an EMBL/GenBank/DDBJ whole genome shotgun (WGS) entry which is preliminary data.</text>
</comment>
<evidence type="ECO:0000256" key="10">
    <source>
        <dbReference type="ARBA" id="ARBA00023180"/>
    </source>
</evidence>
<dbReference type="GO" id="GO:0045211">
    <property type="term" value="C:postsynaptic membrane"/>
    <property type="evidence" value="ECO:0007669"/>
    <property type="project" value="UniProtKB-SubCell"/>
</dbReference>
<reference evidence="15" key="1">
    <citation type="submission" date="2022-03" db="EMBL/GenBank/DDBJ databases">
        <authorList>
            <person name="Martin C."/>
        </authorList>
    </citation>
    <scope>NUCLEOTIDE SEQUENCE</scope>
</reference>
<dbReference type="Gene3D" id="3.40.190.10">
    <property type="entry name" value="Periplasmic binding protein-like II"/>
    <property type="match status" value="2"/>
</dbReference>
<dbReference type="InterPro" id="IPR019594">
    <property type="entry name" value="Glu/Gly-bd"/>
</dbReference>
<keyword evidence="5" id="KW-1133">Transmembrane helix</keyword>
<protein>
    <submittedName>
        <fullName evidence="15">Uncharacterized protein</fullName>
    </submittedName>
</protein>
<evidence type="ECO:0000256" key="2">
    <source>
        <dbReference type="ARBA" id="ARBA00022475"/>
    </source>
</evidence>
<evidence type="ECO:0000313" key="15">
    <source>
        <dbReference type="EMBL" id="CAH1773235.1"/>
    </source>
</evidence>
<dbReference type="AlphaFoldDB" id="A0A8J1Y230"/>
<evidence type="ECO:0000256" key="3">
    <source>
        <dbReference type="ARBA" id="ARBA00022692"/>
    </source>
</evidence>
<dbReference type="Pfam" id="PF10613">
    <property type="entry name" value="Lig_chan-Glu_bd"/>
    <property type="match status" value="1"/>
</dbReference>
<keyword evidence="13" id="KW-0407">Ion channel</keyword>
<dbReference type="FunFam" id="3.40.190.10:FF:000060">
    <property type="entry name" value="Glutamate receptor ionotropic, kainate 1"/>
    <property type="match status" value="1"/>
</dbReference>
<evidence type="ECO:0000256" key="13">
    <source>
        <dbReference type="ARBA" id="ARBA00023303"/>
    </source>
</evidence>
<evidence type="ECO:0000256" key="11">
    <source>
        <dbReference type="ARBA" id="ARBA00023257"/>
    </source>
</evidence>
<organism evidence="15 16">
    <name type="scientific">Owenia fusiformis</name>
    <name type="common">Polychaete worm</name>
    <dbReference type="NCBI Taxonomy" id="6347"/>
    <lineage>
        <taxon>Eukaryota</taxon>
        <taxon>Metazoa</taxon>
        <taxon>Spiralia</taxon>
        <taxon>Lophotrochozoa</taxon>
        <taxon>Annelida</taxon>
        <taxon>Polychaeta</taxon>
        <taxon>Sedentaria</taxon>
        <taxon>Canalipalpata</taxon>
        <taxon>Sabellida</taxon>
        <taxon>Oweniida</taxon>
        <taxon>Oweniidae</taxon>
        <taxon>Owenia</taxon>
    </lineage>
</organism>
<keyword evidence="12" id="KW-1071">Ligand-gated ion channel</keyword>
<dbReference type="Proteomes" id="UP000749559">
    <property type="component" value="Unassembled WGS sequence"/>
</dbReference>
<dbReference type="InterPro" id="IPR001638">
    <property type="entry name" value="Solute-binding_3/MltF_N"/>
</dbReference>
<dbReference type="InterPro" id="IPR001320">
    <property type="entry name" value="Iontro_rcpt_C"/>
</dbReference>
<evidence type="ECO:0000256" key="4">
    <source>
        <dbReference type="ARBA" id="ARBA00022729"/>
    </source>
</evidence>
<dbReference type="OrthoDB" id="6274770at2759"/>
<dbReference type="EMBL" id="CAIIXF020000001">
    <property type="protein sequence ID" value="CAH1773235.1"/>
    <property type="molecule type" value="Genomic_DNA"/>
</dbReference>
<gene>
    <name evidence="15" type="ORF">OFUS_LOCUS859</name>
</gene>
<evidence type="ECO:0000256" key="6">
    <source>
        <dbReference type="ARBA" id="ARBA00023018"/>
    </source>
</evidence>
<keyword evidence="2" id="KW-1003">Cell membrane</keyword>
<keyword evidence="10" id="KW-0325">Glycoprotein</keyword>
<keyword evidence="7" id="KW-0406">Ion transport</keyword>
<sequence length="329" mass="36601">MRVRETTCINRVGVRAYIERVNPCTGRLRMIGHDMQTLASQVVGFLMFLQVCTPVTSKTLKVTTIHEPPFVEKQLVNGRYTGFIPDLLDELKDRLGINFDISIVKDGAYGVPKSDGKWTGMIGEVLGPDADFAAAPLTITSTRLNVLDFTLPFMTTGTVILGKNPLEIKSVGELANQNTAKYGTIQNGLTKQFFQNSTYGLYARMWAKMNSDPSVFVDKAATGVDRVRQGNYYFIMDSVMADYWSKHRPCDVKVIGNPLNSWGYGLAFSKGSPHVSTFNLAILRMQEDGTLSRLRNLWWKDYCSSASTIAASSFLISSVIVLIHSFIHL</sequence>
<evidence type="ECO:0000256" key="5">
    <source>
        <dbReference type="ARBA" id="ARBA00022989"/>
    </source>
</evidence>
<dbReference type="GO" id="GO:0015276">
    <property type="term" value="F:ligand-gated monoatomic ion channel activity"/>
    <property type="evidence" value="ECO:0007669"/>
    <property type="project" value="InterPro"/>
</dbReference>
<proteinExistence type="predicted"/>
<evidence type="ECO:0000256" key="14">
    <source>
        <dbReference type="ARBA" id="ARBA00034104"/>
    </source>
</evidence>
<evidence type="ECO:0000256" key="8">
    <source>
        <dbReference type="ARBA" id="ARBA00023136"/>
    </source>
</evidence>
<dbReference type="SMART" id="SM00062">
    <property type="entry name" value="PBPb"/>
    <property type="match status" value="1"/>
</dbReference>
<evidence type="ECO:0000256" key="1">
    <source>
        <dbReference type="ARBA" id="ARBA00022448"/>
    </source>
</evidence>
<evidence type="ECO:0000313" key="16">
    <source>
        <dbReference type="Proteomes" id="UP000749559"/>
    </source>
</evidence>
<keyword evidence="4" id="KW-0732">Signal</keyword>